<feature type="transmembrane region" description="Helical" evidence="1">
    <location>
        <begin position="437"/>
        <end position="461"/>
    </location>
</feature>
<keyword evidence="1" id="KW-0472">Membrane</keyword>
<keyword evidence="3" id="KW-1185">Reference proteome</keyword>
<dbReference type="STRING" id="218851.A0A2G5E657"/>
<proteinExistence type="predicted"/>
<dbReference type="InterPro" id="IPR004158">
    <property type="entry name" value="DUF247_pln"/>
</dbReference>
<protein>
    <submittedName>
        <fullName evidence="2">Uncharacterized protein</fullName>
    </submittedName>
</protein>
<evidence type="ECO:0000313" key="2">
    <source>
        <dbReference type="EMBL" id="PIA51240.1"/>
    </source>
</evidence>
<name>A0A2G5E657_AQUCA</name>
<dbReference type="PANTHER" id="PTHR31170:SF17">
    <property type="match status" value="1"/>
</dbReference>
<keyword evidence="1" id="KW-1133">Transmembrane helix</keyword>
<dbReference type="InParanoid" id="A0A2G5E657"/>
<dbReference type="Proteomes" id="UP000230069">
    <property type="component" value="Unassembled WGS sequence"/>
</dbReference>
<accession>A0A2G5E657</accession>
<keyword evidence="1" id="KW-0812">Transmembrane</keyword>
<dbReference type="AlphaFoldDB" id="A0A2G5E657"/>
<dbReference type="OrthoDB" id="1896044at2759"/>
<organism evidence="2 3">
    <name type="scientific">Aquilegia coerulea</name>
    <name type="common">Rocky mountain columbine</name>
    <dbReference type="NCBI Taxonomy" id="218851"/>
    <lineage>
        <taxon>Eukaryota</taxon>
        <taxon>Viridiplantae</taxon>
        <taxon>Streptophyta</taxon>
        <taxon>Embryophyta</taxon>
        <taxon>Tracheophyta</taxon>
        <taxon>Spermatophyta</taxon>
        <taxon>Magnoliopsida</taxon>
        <taxon>Ranunculales</taxon>
        <taxon>Ranunculaceae</taxon>
        <taxon>Thalictroideae</taxon>
        <taxon>Aquilegia</taxon>
    </lineage>
</organism>
<reference evidence="2 3" key="1">
    <citation type="submission" date="2017-09" db="EMBL/GenBank/DDBJ databases">
        <title>WGS assembly of Aquilegia coerulea Goldsmith.</title>
        <authorList>
            <person name="Hodges S."/>
            <person name="Kramer E."/>
            <person name="Nordborg M."/>
            <person name="Tomkins J."/>
            <person name="Borevitz J."/>
            <person name="Derieg N."/>
            <person name="Yan J."/>
            <person name="Mihaltcheva S."/>
            <person name="Hayes R.D."/>
            <person name="Rokhsar D."/>
        </authorList>
    </citation>
    <scope>NUCLEOTIDE SEQUENCE [LARGE SCALE GENOMIC DNA]</scope>
    <source>
        <strain evidence="3">cv. Goldsmith</strain>
    </source>
</reference>
<gene>
    <name evidence="2" type="ORF">AQUCO_01100226v1</name>
</gene>
<evidence type="ECO:0000256" key="1">
    <source>
        <dbReference type="SAM" id="Phobius"/>
    </source>
</evidence>
<dbReference type="EMBL" id="KZ305028">
    <property type="protein sequence ID" value="PIA51240.1"/>
    <property type="molecule type" value="Genomic_DNA"/>
</dbReference>
<evidence type="ECO:0000313" key="3">
    <source>
        <dbReference type="Proteomes" id="UP000230069"/>
    </source>
</evidence>
<dbReference type="Pfam" id="PF03140">
    <property type="entry name" value="DUF247"/>
    <property type="match status" value="1"/>
</dbReference>
<sequence length="462" mass="54402">MGEMGEELMELNHTSIRIREDIHVSNENDELLQRIKEKIHPIPSSQCCIYRIPECLRILSEDAYVPKIVSLGPFHRDKEGLKAMEEHKKWYLHALLYRTSTPDKCLKDFLTAIQTMETQIRASYGEPVNLSSDEFVEMILLDSCFVIELLYNYGRVDLRDDNDPIYIASWMLSSLKHDIILLENQLPFFVLTRLFYMIRDPDNGDLLLDEYVQYFFRDVLPPVELHKRRFRRQTNHLLDLLRNHFFQFTKRNEEAEYTYEDQRTVQIEEGEYTYEDQHIECATELSNAGVKFVAVHFADSLLDISFNEKGVFKIPLFFLDETVSYLFGNLIALEQCDNDYSSYVSSYIVLLDSLVSSPKDVKLLRAEGIIDSFFRDDEHVFLIIKKLSKGTIVSKYYFAGLCHQVNAYYHSDWRKWRANLKRNYVNTLKRDYFNTPWAFISFVAATVLLVLTFVQTLFTILN</sequence>
<dbReference type="PANTHER" id="PTHR31170">
    <property type="entry name" value="BNAC04G53230D PROTEIN"/>
    <property type="match status" value="1"/>
</dbReference>